<keyword evidence="3 4" id="KW-0413">Isomerase</keyword>
<evidence type="ECO:0000256" key="6">
    <source>
        <dbReference type="PIRSR" id="PIRSR001430-2"/>
    </source>
</evidence>
<name>A0A1H6F344_9GAMM</name>
<evidence type="ECO:0000256" key="4">
    <source>
        <dbReference type="HAMAP-Rule" id="MF_00171"/>
    </source>
</evidence>
<comment type="catalytic activity">
    <reaction evidence="4 7">
        <text>uridine(38/39/40) in tRNA = pseudouridine(38/39/40) in tRNA</text>
        <dbReference type="Rhea" id="RHEA:22376"/>
        <dbReference type="Rhea" id="RHEA-COMP:10085"/>
        <dbReference type="Rhea" id="RHEA-COMP:10087"/>
        <dbReference type="ChEBI" id="CHEBI:65314"/>
        <dbReference type="ChEBI" id="CHEBI:65315"/>
        <dbReference type="EC" id="5.4.99.12"/>
    </reaction>
</comment>
<dbReference type="GO" id="GO:0031119">
    <property type="term" value="P:tRNA pseudouridine synthesis"/>
    <property type="evidence" value="ECO:0007669"/>
    <property type="project" value="UniProtKB-UniRule"/>
</dbReference>
<dbReference type="RefSeq" id="WP_103918594.1">
    <property type="nucleotide sequence ID" value="NZ_FMSV02000059.1"/>
</dbReference>
<evidence type="ECO:0000256" key="1">
    <source>
        <dbReference type="ARBA" id="ARBA00009375"/>
    </source>
</evidence>
<dbReference type="PANTHER" id="PTHR11142:SF0">
    <property type="entry name" value="TRNA PSEUDOURIDINE SYNTHASE-LIKE 1"/>
    <property type="match status" value="1"/>
</dbReference>
<sequence length="279" mass="31394">MSLQNTTKPRPAFYPQAPRIALGVEYNGYAFKGWQSQRSGVRTVQQCVEKALSKVANQPIAVMCAGRTDTGVHGTEQVIHIETDIERSMYSWAFGANSQLPDDVSITWACPMPGDFHARFSAIQRHYRYIILNRKVRPAIKAGQVTWFYHDLDVTRMQAAAEHLLGRHDFSAYRAKGCQAKSPIRHISRLQVERFGETIHIEVSANAFLQHMVRNIAGVLMTIGRGKAPPEWAKTVLETRNRSDGGITASPHGLYLTGVDYPQPWQTLIETARTGFWKT</sequence>
<dbReference type="Pfam" id="PF01416">
    <property type="entry name" value="PseudoU_synth_1"/>
    <property type="match status" value="2"/>
</dbReference>
<dbReference type="GO" id="GO:0160147">
    <property type="term" value="F:tRNA pseudouridine(38-40) synthase activity"/>
    <property type="evidence" value="ECO:0007669"/>
    <property type="project" value="UniProtKB-EC"/>
</dbReference>
<dbReference type="CDD" id="cd02570">
    <property type="entry name" value="PseudoU_synth_EcTruA"/>
    <property type="match status" value="1"/>
</dbReference>
<feature type="domain" description="Pseudouridine synthase I TruA alpha/beta" evidence="8">
    <location>
        <begin position="160"/>
        <end position="262"/>
    </location>
</feature>
<comment type="caution">
    <text evidence="4">Lacks conserved residue(s) required for the propagation of feature annotation.</text>
</comment>
<dbReference type="GO" id="GO:0003723">
    <property type="term" value="F:RNA binding"/>
    <property type="evidence" value="ECO:0007669"/>
    <property type="project" value="InterPro"/>
</dbReference>
<dbReference type="AlphaFoldDB" id="A0A1H6F344"/>
<protein>
    <recommendedName>
        <fullName evidence="4">tRNA pseudouridine synthase A</fullName>
        <ecNumber evidence="4">5.4.99.12</ecNumber>
    </recommendedName>
    <alternativeName>
        <fullName evidence="4">tRNA pseudouridine(38-40) synthase</fullName>
    </alternativeName>
    <alternativeName>
        <fullName evidence="4">tRNA pseudouridylate synthase I</fullName>
    </alternativeName>
    <alternativeName>
        <fullName evidence="4">tRNA-uridine isomerase I</fullName>
    </alternativeName>
</protein>
<dbReference type="InterPro" id="IPR001406">
    <property type="entry name" value="PsdUridine_synth_TruA"/>
</dbReference>
<evidence type="ECO:0000256" key="7">
    <source>
        <dbReference type="RuleBase" id="RU003792"/>
    </source>
</evidence>
<evidence type="ECO:0000256" key="2">
    <source>
        <dbReference type="ARBA" id="ARBA00022694"/>
    </source>
</evidence>
<dbReference type="EC" id="5.4.99.12" evidence="4"/>
<comment type="subunit">
    <text evidence="4">Homodimer.</text>
</comment>
<dbReference type="Proteomes" id="UP000236724">
    <property type="component" value="Unassembled WGS sequence"/>
</dbReference>
<dbReference type="InterPro" id="IPR020094">
    <property type="entry name" value="TruA/RsuA/RluB/E/F_N"/>
</dbReference>
<dbReference type="Gene3D" id="3.30.70.660">
    <property type="entry name" value="Pseudouridine synthase I, catalytic domain, C-terminal subdomain"/>
    <property type="match status" value="1"/>
</dbReference>
<dbReference type="FunFam" id="3.30.70.580:FF:000001">
    <property type="entry name" value="tRNA pseudouridine synthase A"/>
    <property type="match status" value="1"/>
</dbReference>
<dbReference type="PANTHER" id="PTHR11142">
    <property type="entry name" value="PSEUDOURIDYLATE SYNTHASE"/>
    <property type="match status" value="1"/>
</dbReference>
<comment type="function">
    <text evidence="4">Formation of pseudouridine at positions 38, 39 and 40 in the anticodon stem and loop of transfer RNAs.</text>
</comment>
<dbReference type="Gene3D" id="3.30.70.580">
    <property type="entry name" value="Pseudouridine synthase I, catalytic domain, N-terminal subdomain"/>
    <property type="match status" value="1"/>
</dbReference>
<evidence type="ECO:0000313" key="10">
    <source>
        <dbReference type="Proteomes" id="UP000236724"/>
    </source>
</evidence>
<dbReference type="InterPro" id="IPR020103">
    <property type="entry name" value="PsdUridine_synth_cat_dom_sf"/>
</dbReference>
<dbReference type="NCBIfam" id="TIGR00071">
    <property type="entry name" value="hisT_truA"/>
    <property type="match status" value="1"/>
</dbReference>
<evidence type="ECO:0000256" key="3">
    <source>
        <dbReference type="ARBA" id="ARBA00023235"/>
    </source>
</evidence>
<proteinExistence type="inferred from homology"/>
<dbReference type="InterPro" id="IPR020095">
    <property type="entry name" value="PsdUridine_synth_TruA_C"/>
</dbReference>
<dbReference type="OrthoDB" id="9811823at2"/>
<dbReference type="PIRSF" id="PIRSF001430">
    <property type="entry name" value="tRNA_psdUrid_synth"/>
    <property type="match status" value="1"/>
</dbReference>
<keyword evidence="10" id="KW-1185">Reference proteome</keyword>
<dbReference type="InterPro" id="IPR020097">
    <property type="entry name" value="PsdUridine_synth_TruA_a/b_dom"/>
</dbReference>
<dbReference type="SUPFAM" id="SSF55120">
    <property type="entry name" value="Pseudouridine synthase"/>
    <property type="match status" value="1"/>
</dbReference>
<accession>A0A1H6F344</accession>
<keyword evidence="2 4" id="KW-0819">tRNA processing</keyword>
<feature type="binding site" evidence="4 6">
    <location>
        <position position="127"/>
    </location>
    <ligand>
        <name>substrate</name>
    </ligand>
</feature>
<evidence type="ECO:0000256" key="5">
    <source>
        <dbReference type="PIRSR" id="PIRSR001430-1"/>
    </source>
</evidence>
<gene>
    <name evidence="4 9" type="primary">truA</name>
    <name evidence="9" type="ORF">MBHS_00387</name>
</gene>
<comment type="similarity">
    <text evidence="1 4 7">Belongs to the tRNA pseudouridine synthase TruA family.</text>
</comment>
<reference evidence="9 10" key="1">
    <citation type="submission" date="2016-10" db="EMBL/GenBank/DDBJ databases">
        <authorList>
            <person name="de Groot N.N."/>
        </authorList>
    </citation>
    <scope>NUCLEOTIDE SEQUENCE [LARGE SCALE GENOMIC DNA]</scope>
    <source>
        <strain evidence="9">MBHS1</strain>
    </source>
</reference>
<feature type="active site" description="Nucleophile" evidence="4 5">
    <location>
        <position position="69"/>
    </location>
</feature>
<evidence type="ECO:0000313" key="9">
    <source>
        <dbReference type="EMBL" id="SEH04540.1"/>
    </source>
</evidence>
<evidence type="ECO:0000259" key="8">
    <source>
        <dbReference type="Pfam" id="PF01416"/>
    </source>
</evidence>
<dbReference type="EMBL" id="FMSV02000059">
    <property type="protein sequence ID" value="SEH04540.1"/>
    <property type="molecule type" value="Genomic_DNA"/>
</dbReference>
<feature type="domain" description="Pseudouridine synthase I TruA alpha/beta" evidence="8">
    <location>
        <begin position="25"/>
        <end position="120"/>
    </location>
</feature>
<organism evidence="9 10">
    <name type="scientific">Candidatus Venteria ishoeyi</name>
    <dbReference type="NCBI Taxonomy" id="1899563"/>
    <lineage>
        <taxon>Bacteria</taxon>
        <taxon>Pseudomonadati</taxon>
        <taxon>Pseudomonadota</taxon>
        <taxon>Gammaproteobacteria</taxon>
        <taxon>Thiotrichales</taxon>
        <taxon>Thiotrichaceae</taxon>
        <taxon>Venteria</taxon>
    </lineage>
</organism>
<dbReference type="HAMAP" id="MF_00171">
    <property type="entry name" value="TruA"/>
    <property type="match status" value="1"/>
</dbReference>